<comment type="caution">
    <text evidence="3">The sequence shown here is derived from an EMBL/GenBank/DDBJ whole genome shotgun (WGS) entry which is preliminary data.</text>
</comment>
<accession>A0ABQ5AF78</accession>
<feature type="region of interest" description="Disordered" evidence="1">
    <location>
        <begin position="265"/>
        <end position="304"/>
    </location>
</feature>
<reference evidence="3" key="1">
    <citation type="journal article" date="2022" name="Int. J. Mol. Sci.">
        <title>Draft Genome of Tanacetum Coccineum: Genomic Comparison of Closely Related Tanacetum-Family Plants.</title>
        <authorList>
            <person name="Yamashiro T."/>
            <person name="Shiraishi A."/>
            <person name="Nakayama K."/>
            <person name="Satake H."/>
        </authorList>
    </citation>
    <scope>NUCLEOTIDE SEQUENCE</scope>
</reference>
<dbReference type="Proteomes" id="UP001151760">
    <property type="component" value="Unassembled WGS sequence"/>
</dbReference>
<name>A0ABQ5AF78_9ASTR</name>
<feature type="domain" description="Reverse transcriptase Ty1/copia-type" evidence="2">
    <location>
        <begin position="58"/>
        <end position="187"/>
    </location>
</feature>
<feature type="compositionally biased region" description="Basic and acidic residues" evidence="1">
    <location>
        <begin position="274"/>
        <end position="304"/>
    </location>
</feature>
<dbReference type="InterPro" id="IPR013103">
    <property type="entry name" value="RVT_2"/>
</dbReference>
<dbReference type="Pfam" id="PF07727">
    <property type="entry name" value="RVT_2"/>
    <property type="match status" value="1"/>
</dbReference>
<sequence>MSTHPMVTRAKAVIFKLLERMNCHVTTTSPLPRSHVHVLRDPNWKEAMLDECNALITNGTWVLVPFPTNINVVRSMWLFKHKFNADGSLIRYKARLVANRRNQQQGIDCDETFSLVVKPATIHTVLSLTVSRDWPIHQLDVKNAFLHSHLSETVYMHQPPRFVDPNKPDYVCHLQRSLYVLKQASRACDCPKHSHNHQKAFVGGSWSNSDEEEDLKKDEICLMEHKSNKVINKNKHLKTKNELLDNEIFKLKEILKRLEKNKAFDVESSTSEVKQAKVVEKADKKPFDATDPMDSFKRDPTSTE</sequence>
<evidence type="ECO:0000259" key="2">
    <source>
        <dbReference type="Pfam" id="PF07727"/>
    </source>
</evidence>
<evidence type="ECO:0000313" key="3">
    <source>
        <dbReference type="EMBL" id="GJT00679.1"/>
    </source>
</evidence>
<keyword evidence="4" id="KW-1185">Reference proteome</keyword>
<proteinExistence type="predicted"/>
<evidence type="ECO:0000256" key="1">
    <source>
        <dbReference type="SAM" id="MobiDB-lite"/>
    </source>
</evidence>
<organism evidence="3 4">
    <name type="scientific">Tanacetum coccineum</name>
    <dbReference type="NCBI Taxonomy" id="301880"/>
    <lineage>
        <taxon>Eukaryota</taxon>
        <taxon>Viridiplantae</taxon>
        <taxon>Streptophyta</taxon>
        <taxon>Embryophyta</taxon>
        <taxon>Tracheophyta</taxon>
        <taxon>Spermatophyta</taxon>
        <taxon>Magnoliopsida</taxon>
        <taxon>eudicotyledons</taxon>
        <taxon>Gunneridae</taxon>
        <taxon>Pentapetalae</taxon>
        <taxon>asterids</taxon>
        <taxon>campanulids</taxon>
        <taxon>Asterales</taxon>
        <taxon>Asteraceae</taxon>
        <taxon>Asteroideae</taxon>
        <taxon>Anthemideae</taxon>
        <taxon>Anthemidinae</taxon>
        <taxon>Tanacetum</taxon>
    </lineage>
</organism>
<dbReference type="EMBL" id="BQNB010012213">
    <property type="protein sequence ID" value="GJT00679.1"/>
    <property type="molecule type" value="Genomic_DNA"/>
</dbReference>
<reference evidence="3" key="2">
    <citation type="submission" date="2022-01" db="EMBL/GenBank/DDBJ databases">
        <authorList>
            <person name="Yamashiro T."/>
            <person name="Shiraishi A."/>
            <person name="Satake H."/>
            <person name="Nakayama K."/>
        </authorList>
    </citation>
    <scope>NUCLEOTIDE SEQUENCE</scope>
</reference>
<gene>
    <name evidence="3" type="ORF">Tco_0821848</name>
</gene>
<evidence type="ECO:0000313" key="4">
    <source>
        <dbReference type="Proteomes" id="UP001151760"/>
    </source>
</evidence>
<protein>
    <submittedName>
        <fullName evidence="3">Ribonuclease H-like domain-containing protein</fullName>
    </submittedName>
</protein>